<dbReference type="EMBL" id="CP060782">
    <property type="protein sequence ID" value="QNP45402.1"/>
    <property type="molecule type" value="Genomic_DNA"/>
</dbReference>
<comment type="caution">
    <text evidence="2">Lacks conserved residue(s) required for the propagation of feature annotation.</text>
</comment>
<dbReference type="InterPro" id="IPR011006">
    <property type="entry name" value="CheY-like_superfamily"/>
</dbReference>
<keyword evidence="1" id="KW-0597">Phosphoprotein</keyword>
<organism evidence="4 5">
    <name type="scientific">Sphingomonas sediminicola</name>
    <dbReference type="NCBI Taxonomy" id="386874"/>
    <lineage>
        <taxon>Bacteria</taxon>
        <taxon>Pseudomonadati</taxon>
        <taxon>Pseudomonadota</taxon>
        <taxon>Alphaproteobacteria</taxon>
        <taxon>Sphingomonadales</taxon>
        <taxon>Sphingomonadaceae</taxon>
        <taxon>Sphingomonas</taxon>
    </lineage>
</organism>
<evidence type="ECO:0000313" key="5">
    <source>
        <dbReference type="Proteomes" id="UP000516105"/>
    </source>
</evidence>
<evidence type="ECO:0000256" key="1">
    <source>
        <dbReference type="ARBA" id="ARBA00022553"/>
    </source>
</evidence>
<feature type="domain" description="Response regulatory" evidence="3">
    <location>
        <begin position="19"/>
        <end position="135"/>
    </location>
</feature>
<protein>
    <submittedName>
        <fullName evidence="4">Response regulator</fullName>
    </submittedName>
</protein>
<dbReference type="PROSITE" id="PS50110">
    <property type="entry name" value="RESPONSE_REGULATORY"/>
    <property type="match status" value="1"/>
</dbReference>
<reference evidence="4 5" key="1">
    <citation type="submission" date="2020-08" db="EMBL/GenBank/DDBJ databases">
        <title>Genome sequence of Sphingomonas sediminicola KACC 15039T.</title>
        <authorList>
            <person name="Hyun D.-W."/>
            <person name="Bae J.-W."/>
        </authorList>
    </citation>
    <scope>NUCLEOTIDE SEQUENCE [LARGE SCALE GENOMIC DNA]</scope>
    <source>
        <strain evidence="4 5">KACC 15039</strain>
    </source>
</reference>
<dbReference type="Pfam" id="PF00072">
    <property type="entry name" value="Response_reg"/>
    <property type="match status" value="1"/>
</dbReference>
<dbReference type="InterPro" id="IPR050595">
    <property type="entry name" value="Bact_response_regulator"/>
</dbReference>
<evidence type="ECO:0000259" key="3">
    <source>
        <dbReference type="PROSITE" id="PS50110"/>
    </source>
</evidence>
<dbReference type="PANTHER" id="PTHR44591">
    <property type="entry name" value="STRESS RESPONSE REGULATOR PROTEIN 1"/>
    <property type="match status" value="1"/>
</dbReference>
<keyword evidence="5" id="KW-1185">Reference proteome</keyword>
<evidence type="ECO:0000256" key="2">
    <source>
        <dbReference type="PROSITE-ProRule" id="PRU00169"/>
    </source>
</evidence>
<gene>
    <name evidence="4" type="ORF">H9L14_12515</name>
</gene>
<dbReference type="RefSeq" id="WP_187708358.1">
    <property type="nucleotide sequence ID" value="NZ_CP060782.1"/>
</dbReference>
<accession>A0ABX6T8X7</accession>
<evidence type="ECO:0000313" key="4">
    <source>
        <dbReference type="EMBL" id="QNP45402.1"/>
    </source>
</evidence>
<proteinExistence type="predicted"/>
<dbReference type="Gene3D" id="3.40.50.2300">
    <property type="match status" value="1"/>
</dbReference>
<dbReference type="PANTHER" id="PTHR44591:SF3">
    <property type="entry name" value="RESPONSE REGULATORY DOMAIN-CONTAINING PROTEIN"/>
    <property type="match status" value="1"/>
</dbReference>
<dbReference type="SMART" id="SM00448">
    <property type="entry name" value="REC"/>
    <property type="match status" value="1"/>
</dbReference>
<sequence>MDVAPWQNEVHEAGAEAPRVLIVQPNRAYLGVLARRISEGGYRVATADTAASAMAELHRLSVSLILSELRMPGTSGVELVSMVREDPVHRELPVFLVTGRSDTDGAVQAYRSGADTVIAKPFHFEVLIARIGREIERSKQLAKLRNDVAALDARVVGRAIELGEMRDRWLASEAELRRLQEKIRSTEA</sequence>
<name>A0ABX6T8X7_9SPHN</name>
<dbReference type="SUPFAM" id="SSF52172">
    <property type="entry name" value="CheY-like"/>
    <property type="match status" value="1"/>
</dbReference>
<dbReference type="InterPro" id="IPR001789">
    <property type="entry name" value="Sig_transdc_resp-reg_receiver"/>
</dbReference>
<dbReference type="Proteomes" id="UP000516105">
    <property type="component" value="Chromosome"/>
</dbReference>